<dbReference type="GO" id="GO:0046872">
    <property type="term" value="F:metal ion binding"/>
    <property type="evidence" value="ECO:0007669"/>
    <property type="project" value="UniProtKB-KW"/>
</dbReference>
<dbReference type="GO" id="GO:0006572">
    <property type="term" value="P:L-tyrosine catabolic process"/>
    <property type="evidence" value="ECO:0007669"/>
    <property type="project" value="UniProtKB-KW"/>
</dbReference>
<evidence type="ECO:0000259" key="16">
    <source>
        <dbReference type="Pfam" id="PF09298"/>
    </source>
</evidence>
<feature type="binding site" evidence="13">
    <location>
        <position position="219"/>
    </location>
    <ligand>
        <name>Mg(2+)</name>
        <dbReference type="ChEBI" id="CHEBI:18420"/>
    </ligand>
</feature>
<keyword evidence="8 13" id="KW-0460">Magnesium</keyword>
<evidence type="ECO:0000256" key="6">
    <source>
        <dbReference type="ARBA" id="ARBA00022801"/>
    </source>
</evidence>
<feature type="binding site" evidence="12">
    <location>
        <position position="230"/>
    </location>
    <ligand>
        <name>substrate</name>
    </ligand>
</feature>
<keyword evidence="9" id="KW-0828">Tyrosine catabolism</keyword>
<keyword evidence="5 13" id="KW-0479">Metal-binding</keyword>
<evidence type="ECO:0000256" key="2">
    <source>
        <dbReference type="ARBA" id="ARBA00001946"/>
    </source>
</evidence>
<evidence type="ECO:0000256" key="1">
    <source>
        <dbReference type="ARBA" id="ARBA00001913"/>
    </source>
</evidence>
<evidence type="ECO:0000256" key="5">
    <source>
        <dbReference type="ARBA" id="ARBA00022723"/>
    </source>
</evidence>
<dbReference type="SUPFAM" id="SSF63433">
    <property type="entry name" value="Fumarylacetoacetate hydrolase, FAH, N-terminal domain"/>
    <property type="match status" value="1"/>
</dbReference>
<dbReference type="GO" id="GO:1902000">
    <property type="term" value="P:homogentisate catabolic process"/>
    <property type="evidence" value="ECO:0007669"/>
    <property type="project" value="TreeGrafter"/>
</dbReference>
<feature type="binding site" evidence="12">
    <location>
        <position position="128"/>
    </location>
    <ligand>
        <name>substrate</name>
    </ligand>
</feature>
<evidence type="ECO:0000313" key="17">
    <source>
        <dbReference type="EMBL" id="VDR38770.1"/>
    </source>
</evidence>
<evidence type="ECO:0000256" key="14">
    <source>
        <dbReference type="SAM" id="MobiDB-lite"/>
    </source>
</evidence>
<evidence type="ECO:0000256" key="8">
    <source>
        <dbReference type="ARBA" id="ARBA00022842"/>
    </source>
</evidence>
<dbReference type="InterPro" id="IPR015377">
    <property type="entry name" value="Fumarylacetoacetase_N"/>
</dbReference>
<dbReference type="UniPathway" id="UPA00139">
    <property type="reaction ID" value="UER00341"/>
</dbReference>
<dbReference type="GO" id="GO:0004334">
    <property type="term" value="F:fumarylacetoacetase activity"/>
    <property type="evidence" value="ECO:0007669"/>
    <property type="project" value="UniProtKB-EC"/>
</dbReference>
<keyword evidence="10" id="KW-0585">Phenylalanine catabolism</keyword>
<dbReference type="InterPro" id="IPR011234">
    <property type="entry name" value="Fumarylacetoacetase-like_C"/>
</dbReference>
<feature type="domain" description="Fumarylacetoacetase N-terminal" evidence="16">
    <location>
        <begin position="17"/>
        <end position="104"/>
    </location>
</feature>
<evidence type="ECO:0000256" key="4">
    <source>
        <dbReference type="ARBA" id="ARBA00012094"/>
    </source>
</evidence>
<dbReference type="EMBL" id="LR131273">
    <property type="protein sequence ID" value="VDR38770.1"/>
    <property type="molecule type" value="Genomic_DNA"/>
</dbReference>
<dbReference type="Gene3D" id="3.90.850.10">
    <property type="entry name" value="Fumarylacetoacetase-like, C-terminal domain"/>
    <property type="match status" value="1"/>
</dbReference>
<dbReference type="Gene3D" id="2.30.30.230">
    <property type="entry name" value="Fumarylacetoacetase, N-terminal domain"/>
    <property type="match status" value="1"/>
</dbReference>
<dbReference type="InterPro" id="IPR005959">
    <property type="entry name" value="Fumarylacetoacetase"/>
</dbReference>
<dbReference type="PANTHER" id="PTHR43069">
    <property type="entry name" value="FUMARYLACETOACETASE"/>
    <property type="match status" value="1"/>
</dbReference>
<dbReference type="RefSeq" id="WP_197716007.1">
    <property type="nucleotide sequence ID" value="NZ_CP085954.1"/>
</dbReference>
<proteinExistence type="predicted"/>
<evidence type="ECO:0000256" key="3">
    <source>
        <dbReference type="ARBA" id="ARBA00004782"/>
    </source>
</evidence>
<feature type="domain" description="Fumarylacetoacetase-like C-terminal" evidence="15">
    <location>
        <begin position="111"/>
        <end position="391"/>
    </location>
</feature>
<evidence type="ECO:0000256" key="13">
    <source>
        <dbReference type="PIRSR" id="PIRSR605959-3"/>
    </source>
</evidence>
<feature type="binding site" evidence="13">
    <location>
        <position position="219"/>
    </location>
    <ligand>
        <name>Ca(2+)</name>
        <dbReference type="ChEBI" id="CHEBI:29108"/>
    </ligand>
</feature>
<dbReference type="Pfam" id="PF09298">
    <property type="entry name" value="FAA_hydrolase_N"/>
    <property type="match status" value="1"/>
</dbReference>
<evidence type="ECO:0000259" key="15">
    <source>
        <dbReference type="Pfam" id="PF01557"/>
    </source>
</evidence>
<feature type="active site" description="Proton acceptor" evidence="11">
    <location>
        <position position="119"/>
    </location>
</feature>
<feature type="binding site" evidence="12">
    <location>
        <position position="330"/>
    </location>
    <ligand>
        <name>substrate</name>
    </ligand>
</feature>
<dbReference type="SUPFAM" id="SSF56529">
    <property type="entry name" value="FAH"/>
    <property type="match status" value="1"/>
</dbReference>
<organism evidence="17 18">
    <name type="scientific">Tsukamurella paurometabola</name>
    <name type="common">Corynebacterium paurometabolum</name>
    <dbReference type="NCBI Taxonomy" id="2061"/>
    <lineage>
        <taxon>Bacteria</taxon>
        <taxon>Bacillati</taxon>
        <taxon>Actinomycetota</taxon>
        <taxon>Actinomycetes</taxon>
        <taxon>Mycobacteriales</taxon>
        <taxon>Tsukamurellaceae</taxon>
        <taxon>Tsukamurella</taxon>
    </lineage>
</organism>
<feature type="binding site" evidence="13">
    <location>
        <position position="239"/>
    </location>
    <ligand>
        <name>Mg(2+)</name>
        <dbReference type="ChEBI" id="CHEBI:18420"/>
    </ligand>
</feature>
<dbReference type="EC" id="3.7.1.2" evidence="4"/>
<dbReference type="AlphaFoldDB" id="A0A3P8MAZ4"/>
<comment type="cofactor">
    <cofactor evidence="2 13">
        <name>Mg(2+)</name>
        <dbReference type="ChEBI" id="CHEBI:18420"/>
    </cofactor>
</comment>
<keyword evidence="7 13" id="KW-0106">Calcium</keyword>
<protein>
    <recommendedName>
        <fullName evidence="4">fumarylacetoacetase</fullName>
        <ecNumber evidence="4">3.7.1.2</ecNumber>
    </recommendedName>
</protein>
<comment type="cofactor">
    <cofactor evidence="1 13">
        <name>Ca(2+)</name>
        <dbReference type="ChEBI" id="CHEBI:29108"/>
    </cofactor>
</comment>
<comment type="pathway">
    <text evidence="3">Amino-acid degradation; L-phenylalanine degradation; acetoacetate and fumarate from L-phenylalanine: step 6/6.</text>
</comment>
<dbReference type="FunFam" id="3.90.850.10:FF:000011">
    <property type="entry name" value="Fumarylacetoacetase"/>
    <property type="match status" value="1"/>
</dbReference>
<evidence type="ECO:0000256" key="10">
    <source>
        <dbReference type="ARBA" id="ARBA00023232"/>
    </source>
</evidence>
<evidence type="ECO:0000256" key="11">
    <source>
        <dbReference type="PIRSR" id="PIRSR605959-1"/>
    </source>
</evidence>
<feature type="binding site" evidence="12">
    <location>
        <position position="226"/>
    </location>
    <ligand>
        <name>substrate</name>
    </ligand>
</feature>
<feature type="binding site" evidence="13">
    <location>
        <position position="243"/>
    </location>
    <ligand>
        <name>Mg(2+)</name>
        <dbReference type="ChEBI" id="CHEBI:18420"/>
    </ligand>
</feature>
<evidence type="ECO:0000313" key="18">
    <source>
        <dbReference type="Proteomes" id="UP000271626"/>
    </source>
</evidence>
<keyword evidence="6" id="KW-0378">Hydrolase</keyword>
<accession>A0A3P8MAZ4</accession>
<keyword evidence="17" id="KW-0456">Lyase</keyword>
<feature type="binding site" evidence="13">
    <location>
        <position position="185"/>
    </location>
    <ligand>
        <name>Ca(2+)</name>
        <dbReference type="ChEBI" id="CHEBI:29108"/>
    </ligand>
</feature>
<dbReference type="NCBIfam" id="TIGR01266">
    <property type="entry name" value="fum_ac_acetase"/>
    <property type="match status" value="1"/>
</dbReference>
<feature type="binding site" evidence="13">
    <location>
        <position position="187"/>
    </location>
    <ligand>
        <name>Ca(2+)</name>
        <dbReference type="ChEBI" id="CHEBI:29108"/>
    </ligand>
</feature>
<feature type="region of interest" description="Disordered" evidence="14">
    <location>
        <begin position="156"/>
        <end position="175"/>
    </location>
</feature>
<dbReference type="Pfam" id="PF01557">
    <property type="entry name" value="FAA_hydrolase"/>
    <property type="match status" value="1"/>
</dbReference>
<dbReference type="PANTHER" id="PTHR43069:SF2">
    <property type="entry name" value="FUMARYLACETOACETASE"/>
    <property type="match status" value="1"/>
</dbReference>
<gene>
    <name evidence="17" type="ORF">NCTC10741_01900</name>
</gene>
<evidence type="ECO:0000256" key="7">
    <source>
        <dbReference type="ARBA" id="ARBA00022837"/>
    </source>
</evidence>
<dbReference type="GO" id="GO:0016829">
    <property type="term" value="F:lyase activity"/>
    <property type="evidence" value="ECO:0007669"/>
    <property type="project" value="UniProtKB-KW"/>
</dbReference>
<reference evidence="17 18" key="1">
    <citation type="submission" date="2018-12" db="EMBL/GenBank/DDBJ databases">
        <authorList>
            <consortium name="Pathogen Informatics"/>
        </authorList>
    </citation>
    <scope>NUCLEOTIDE SEQUENCE [LARGE SCALE GENOMIC DNA]</scope>
    <source>
        <strain evidence="17 18">NCTC10741</strain>
    </source>
</reference>
<dbReference type="InterPro" id="IPR036462">
    <property type="entry name" value="Fumarylacetoacetase_N_sf"/>
</dbReference>
<dbReference type="GO" id="GO:0006559">
    <property type="term" value="P:L-phenylalanine catabolic process"/>
    <property type="evidence" value="ECO:0007669"/>
    <property type="project" value="UniProtKB-UniPathway"/>
</dbReference>
<dbReference type="Proteomes" id="UP000271626">
    <property type="component" value="Chromosome"/>
</dbReference>
<evidence type="ECO:0000256" key="9">
    <source>
        <dbReference type="ARBA" id="ARBA00022878"/>
    </source>
</evidence>
<feature type="binding site" evidence="12">
    <location>
        <position position="114"/>
    </location>
    <ligand>
        <name>substrate</name>
    </ligand>
</feature>
<dbReference type="InterPro" id="IPR036663">
    <property type="entry name" value="Fumarylacetoacetase_C_sf"/>
</dbReference>
<sequence length="398" mass="41942">MTTTWAPVPAGSGFGLENLPYGVFRPADGPPRVGVRVGDHVLDLAAALGDPVFAAPSLNGFLARGRGEWQRVRAEIVGLLSDPARAAAGTAALHPLADVALQLPFAVADYVDFYASEHHATNLGRMFRPDSAALLPNWRHLPVGYHGRAGTVVVSGTPVVRPSGQRKAPSDEDPMFGPSVRLDIEAELGFVVGAGSDPGKPVGTSDFADHVFGVCLVNDWSARDIQAWEYVPLGPFLGKSFATSVSPWIVPLEALEAARIATPPQEPEPLPHLRDAEDWGLDIGLTVDLNGEPVSRPPYAQMYWSPAQMVAHMTSNGAPLRTGDLFASGTISGPGRDQRGSLIELTWNGAEPLRLADGSERTFLADGDLVTIRASAPASGGGRIDLGEVTGRIAPAPA</sequence>
<feature type="binding site" evidence="13">
    <location>
        <position position="112"/>
    </location>
    <ligand>
        <name>Ca(2+)</name>
        <dbReference type="ChEBI" id="CHEBI:29108"/>
    </ligand>
</feature>
<evidence type="ECO:0000256" key="12">
    <source>
        <dbReference type="PIRSR" id="PIRSR605959-2"/>
    </source>
</evidence>
<name>A0A3P8MAZ4_TSUPA</name>